<feature type="transmembrane region" description="Helical" evidence="1">
    <location>
        <begin position="861"/>
        <end position="879"/>
    </location>
</feature>
<feature type="transmembrane region" description="Helical" evidence="1">
    <location>
        <begin position="963"/>
        <end position="983"/>
    </location>
</feature>
<gene>
    <name evidence="2" type="ORF">K3174_03910</name>
</gene>
<dbReference type="SUPFAM" id="SSF82714">
    <property type="entry name" value="Multidrug efflux transporter AcrB TolC docking domain, DN and DC subdomains"/>
    <property type="match status" value="2"/>
</dbReference>
<reference evidence="2 3" key="1">
    <citation type="submission" date="2021-08" db="EMBL/GenBank/DDBJ databases">
        <title>Comparative Genomics Analysis of the Genus Qipengyuania Reveals Extensive Genetic Diversity and Metabolic Versatility, Including the Description of Fifteen Novel Species.</title>
        <authorList>
            <person name="Liu Y."/>
        </authorList>
    </citation>
    <scope>NUCLEOTIDE SEQUENCE [LARGE SCALE GENOMIC DNA]</scope>
    <source>
        <strain evidence="2 3">6D47A</strain>
    </source>
</reference>
<dbReference type="Gene3D" id="3.30.70.1320">
    <property type="entry name" value="Multidrug efflux transporter AcrB pore domain like"/>
    <property type="match status" value="1"/>
</dbReference>
<feature type="transmembrane region" description="Helical" evidence="1">
    <location>
        <begin position="429"/>
        <end position="454"/>
    </location>
</feature>
<dbReference type="Gene3D" id="1.20.1640.10">
    <property type="entry name" value="Multidrug efflux transporter AcrB transmembrane domain"/>
    <property type="match status" value="2"/>
</dbReference>
<evidence type="ECO:0000313" key="3">
    <source>
        <dbReference type="Proteomes" id="UP000755104"/>
    </source>
</evidence>
<feature type="transmembrane region" description="Helical" evidence="1">
    <location>
        <begin position="16"/>
        <end position="34"/>
    </location>
</feature>
<dbReference type="SUPFAM" id="SSF82693">
    <property type="entry name" value="Multidrug efflux transporter AcrB pore domain, PN1, PN2, PC1 and PC2 subdomains"/>
    <property type="match status" value="3"/>
</dbReference>
<keyword evidence="1" id="KW-1133">Transmembrane helix</keyword>
<organism evidence="2 3">
    <name type="scientific">Qipengyuania qiaonensis</name>
    <dbReference type="NCBI Taxonomy" id="2867240"/>
    <lineage>
        <taxon>Bacteria</taxon>
        <taxon>Pseudomonadati</taxon>
        <taxon>Pseudomonadota</taxon>
        <taxon>Alphaproteobacteria</taxon>
        <taxon>Sphingomonadales</taxon>
        <taxon>Erythrobacteraceae</taxon>
        <taxon>Qipengyuania</taxon>
    </lineage>
</organism>
<dbReference type="Gene3D" id="3.30.70.1440">
    <property type="entry name" value="Multidrug efflux transporter AcrB pore domain"/>
    <property type="match status" value="1"/>
</dbReference>
<evidence type="ECO:0000313" key="2">
    <source>
        <dbReference type="EMBL" id="MBX7481662.1"/>
    </source>
</evidence>
<dbReference type="EMBL" id="JAIGNO010000002">
    <property type="protein sequence ID" value="MBX7481662.1"/>
    <property type="molecule type" value="Genomic_DNA"/>
</dbReference>
<keyword evidence="1" id="KW-0472">Membrane</keyword>
<dbReference type="InterPro" id="IPR027463">
    <property type="entry name" value="AcrB_DN_DC_subdom"/>
</dbReference>
<proteinExistence type="predicted"/>
<accession>A0ABS7J9L0</accession>
<protein>
    <submittedName>
        <fullName evidence="2">Efflux RND transporter permease subunit</fullName>
    </submittedName>
</protein>
<dbReference type="InterPro" id="IPR001036">
    <property type="entry name" value="Acrflvin-R"/>
</dbReference>
<dbReference type="PRINTS" id="PR00702">
    <property type="entry name" value="ACRIFLAVINRP"/>
</dbReference>
<feature type="transmembrane region" description="Helical" evidence="1">
    <location>
        <begin position="526"/>
        <end position="548"/>
    </location>
</feature>
<sequence>MEDRFNLSALGVRERALTLFLIIAIVAAGSFAFFKLGRAEDPSFTVKAMAVTVAWPGASAQEMQELVADPLEKRMQELRWFDHVEATARPGFVTLQLELRDITPPSAVPEQWYQTRKKLSDEAANLPQGTIGPFFNDEFSDVYFALFAVAGRGLSNRELVQEAESIRSRLLGLEGVQKVVLIGEQPQRIFVDIAPARLATLGVPVESVIASLARQNEVVPAGAFQTDGPAIIVRASGAPDEIAAIRAVPVAANGRTLTIGDIAEVRYGNADPPDYAVRHDGRPAVLLGVVMQPRFNGLTLGETLDRETAAIEAGLPLGLEVTQIADQARNIDAAYGEFMIKFAVALAVIMAIGLVTLGWRVGIVVACAVPLTLAFVFVIMLMTGRDFDRITLGALILSLGLLVDDAIIAIEMMVVKMSEGMDRIRAATFAWHATAAPMLSGTLVTIAGFLPVGFAQSSAGEYAGNIFWIVAFALLASWLVAVYFTPYLGVKLLPEIEPVEGGHDALYATPRYERLRQWVGRSVARAPFVAAVTIGAMVVAAVLLAVVIPKQFFPSSDRTEVLVDVSLPKGTSFDVTSETVRAIEGEIREQPGVDQLDSFTGAGAPRFFLALNPEPSDPSFAKIVVQTADVEARDALRAHLERRIADGAFPAARVRVSQLIFGPPVPYPVVFRVSGPDIATTRDYAEQVRAIVAADPQTRDVHLDWGDRAPVLRLEYDQARLRLIGLTPADVSRQVAGLVSGIPVTQVRRGNRISGVVIRADTEARSDPSQLALLTIRTATGEAVTVGQLATITTAYEEPLIRTRDRQPTFAVRADIQPGLQPPDVSAAILPQLEELKTSLPAGYAIATGGGIEQSAKANAALAPIFPIMILVMLVIIMVQVRSFKLMALTFITAPLGLIGAVIALVVTGAPFGFNAILGLIGLAGILMRNTLILVDQIGIEKARGLDERAAVIEATVRRSRPVLLTALAAVLAFLPLTLSTFWGPLAMVLIGGTVVGTVLTLIVLPALYALFFGLASEPLLKRPIGLFRRQSPAS</sequence>
<dbReference type="Pfam" id="PF00873">
    <property type="entry name" value="ACR_tran"/>
    <property type="match status" value="1"/>
</dbReference>
<dbReference type="Gene3D" id="3.30.2090.10">
    <property type="entry name" value="Multidrug efflux transporter AcrB TolC docking domain, DN and DC subdomains"/>
    <property type="match status" value="2"/>
</dbReference>
<name>A0ABS7J9L0_9SPHN</name>
<feature type="transmembrane region" description="Helical" evidence="1">
    <location>
        <begin position="390"/>
        <end position="408"/>
    </location>
</feature>
<dbReference type="RefSeq" id="WP_221555751.1">
    <property type="nucleotide sequence ID" value="NZ_JAIGNO010000002.1"/>
</dbReference>
<keyword evidence="3" id="KW-1185">Reference proteome</keyword>
<dbReference type="SUPFAM" id="SSF82866">
    <property type="entry name" value="Multidrug efflux transporter AcrB transmembrane domain"/>
    <property type="match status" value="2"/>
</dbReference>
<feature type="transmembrane region" description="Helical" evidence="1">
    <location>
        <begin position="338"/>
        <end position="357"/>
    </location>
</feature>
<feature type="transmembrane region" description="Helical" evidence="1">
    <location>
        <begin position="364"/>
        <end position="384"/>
    </location>
</feature>
<dbReference type="PANTHER" id="PTHR32063:SF18">
    <property type="entry name" value="CATION EFFLUX SYSTEM PROTEIN"/>
    <property type="match status" value="1"/>
</dbReference>
<keyword evidence="1" id="KW-0812">Transmembrane</keyword>
<evidence type="ECO:0000256" key="1">
    <source>
        <dbReference type="SAM" id="Phobius"/>
    </source>
</evidence>
<feature type="transmembrane region" description="Helical" evidence="1">
    <location>
        <begin position="989"/>
        <end position="1015"/>
    </location>
</feature>
<dbReference type="Proteomes" id="UP000755104">
    <property type="component" value="Unassembled WGS sequence"/>
</dbReference>
<comment type="caution">
    <text evidence="2">The sequence shown here is derived from an EMBL/GenBank/DDBJ whole genome shotgun (WGS) entry which is preliminary data.</text>
</comment>
<dbReference type="Gene3D" id="3.30.70.1430">
    <property type="entry name" value="Multidrug efflux transporter AcrB pore domain"/>
    <property type="match status" value="2"/>
</dbReference>
<feature type="transmembrane region" description="Helical" evidence="1">
    <location>
        <begin position="466"/>
        <end position="484"/>
    </location>
</feature>
<dbReference type="PANTHER" id="PTHR32063">
    <property type="match status" value="1"/>
</dbReference>
<feature type="transmembrane region" description="Helical" evidence="1">
    <location>
        <begin position="912"/>
        <end position="935"/>
    </location>
</feature>
<feature type="transmembrane region" description="Helical" evidence="1">
    <location>
        <begin position="886"/>
        <end position="906"/>
    </location>
</feature>